<accession>A0ABY6NX09</accession>
<dbReference type="PROSITE" id="PS51462">
    <property type="entry name" value="NUDIX"/>
    <property type="match status" value="1"/>
</dbReference>
<evidence type="ECO:0000256" key="2">
    <source>
        <dbReference type="ARBA" id="ARBA00001947"/>
    </source>
</evidence>
<comment type="cofactor">
    <cofactor evidence="1">
        <name>Mg(2+)</name>
        <dbReference type="ChEBI" id="CHEBI:18420"/>
    </cofactor>
</comment>
<proteinExistence type="inferred from homology"/>
<dbReference type="SUPFAM" id="SSF55811">
    <property type="entry name" value="Nudix"/>
    <property type="match status" value="1"/>
</dbReference>
<comment type="catalytic activity">
    <reaction evidence="9">
        <text>a 5'-end NAD(+)-phospho-ribonucleoside in mRNA + H2O = a 5'-end phospho-adenosine-phospho-ribonucleoside in mRNA + beta-nicotinamide D-ribonucleotide + 2 H(+)</text>
        <dbReference type="Rhea" id="RHEA:60876"/>
        <dbReference type="Rhea" id="RHEA-COMP:15698"/>
        <dbReference type="Rhea" id="RHEA-COMP:15719"/>
        <dbReference type="ChEBI" id="CHEBI:14649"/>
        <dbReference type="ChEBI" id="CHEBI:15377"/>
        <dbReference type="ChEBI" id="CHEBI:15378"/>
        <dbReference type="ChEBI" id="CHEBI:144029"/>
        <dbReference type="ChEBI" id="CHEBI:144051"/>
    </reaction>
    <physiologicalReaction direction="left-to-right" evidence="9">
        <dbReference type="Rhea" id="RHEA:60877"/>
    </physiologicalReaction>
</comment>
<evidence type="ECO:0000256" key="8">
    <source>
        <dbReference type="ARBA" id="ARBA00023027"/>
    </source>
</evidence>
<evidence type="ECO:0000313" key="12">
    <source>
        <dbReference type="Proteomes" id="UP001164965"/>
    </source>
</evidence>
<dbReference type="InterPro" id="IPR050241">
    <property type="entry name" value="NAD-cap_RNA_hydrolase_NudC"/>
</dbReference>
<evidence type="ECO:0000256" key="9">
    <source>
        <dbReference type="ARBA" id="ARBA00023679"/>
    </source>
</evidence>
<comment type="cofactor">
    <cofactor evidence="2">
        <name>Zn(2+)</name>
        <dbReference type="ChEBI" id="CHEBI:29105"/>
    </cofactor>
</comment>
<dbReference type="GO" id="GO:0016787">
    <property type="term" value="F:hydrolase activity"/>
    <property type="evidence" value="ECO:0007669"/>
    <property type="project" value="UniProtKB-KW"/>
</dbReference>
<dbReference type="PROSITE" id="PS00893">
    <property type="entry name" value="NUDIX_BOX"/>
    <property type="match status" value="1"/>
</dbReference>
<evidence type="ECO:0000256" key="5">
    <source>
        <dbReference type="ARBA" id="ARBA00022723"/>
    </source>
</evidence>
<dbReference type="NCBIfam" id="NF001299">
    <property type="entry name" value="PRK00241.1"/>
    <property type="match status" value="1"/>
</dbReference>
<evidence type="ECO:0000256" key="1">
    <source>
        <dbReference type="ARBA" id="ARBA00001946"/>
    </source>
</evidence>
<dbReference type="Proteomes" id="UP001164965">
    <property type="component" value="Chromosome"/>
</dbReference>
<dbReference type="EC" id="3.6.1.22" evidence="4"/>
<evidence type="ECO:0000313" key="11">
    <source>
        <dbReference type="EMBL" id="UZJ23922.1"/>
    </source>
</evidence>
<dbReference type="PANTHER" id="PTHR42904:SF6">
    <property type="entry name" value="NAD-CAPPED RNA HYDROLASE NUDT12"/>
    <property type="match status" value="1"/>
</dbReference>
<dbReference type="Pfam" id="PF09297">
    <property type="entry name" value="Zn_ribbon_NUD"/>
    <property type="match status" value="1"/>
</dbReference>
<dbReference type="InterPro" id="IPR049734">
    <property type="entry name" value="NudC-like_C"/>
</dbReference>
<dbReference type="RefSeq" id="WP_265382030.1">
    <property type="nucleotide sequence ID" value="NZ_CP110615.1"/>
</dbReference>
<keyword evidence="5" id="KW-0479">Metal-binding</keyword>
<dbReference type="InterPro" id="IPR015376">
    <property type="entry name" value="Znr_NADH_PPase"/>
</dbReference>
<keyword evidence="7" id="KW-0460">Magnesium</keyword>
<feature type="domain" description="Nudix hydrolase" evidence="10">
    <location>
        <begin position="160"/>
        <end position="285"/>
    </location>
</feature>
<gene>
    <name evidence="11" type="primary">nudC</name>
    <name evidence="11" type="ORF">RHODO2019_12075</name>
</gene>
<evidence type="ECO:0000256" key="4">
    <source>
        <dbReference type="ARBA" id="ARBA00012381"/>
    </source>
</evidence>
<evidence type="ECO:0000256" key="6">
    <source>
        <dbReference type="ARBA" id="ARBA00022801"/>
    </source>
</evidence>
<keyword evidence="6 11" id="KW-0378">Hydrolase</keyword>
<sequence>MSARFVLDREPSLSRSTVVRDELLRVDPERLTAGWAHAQVLRVDPAGRVAAKDGRLVLESASTTGAAPAKDAVLLGEDGDTPVWAVPTPELEVLEGEQAVDLRSGGALLDDTGAGLLTTAAALLAWHAMARFCTVCGGRTKPVSSGWARRCAQCGREEYPRTDPAVICLVHDGADQVLLGRQPTWPVGRFSVLAGFVEAGESLEDCVEREVGEEVGAAVTDIHYLGSQPWPFPRSIMLGFEATADAAAPVVPRDGEIAEARWFTKDDVREALARGEWTGNPDDPGEEVPLLLPGSISIARVMLESWVG</sequence>
<name>A0ABY6NX09_9NOCA</name>
<comment type="similarity">
    <text evidence="3">Belongs to the Nudix hydrolase family. NudC subfamily.</text>
</comment>
<dbReference type="Gene3D" id="3.90.79.20">
    <property type="match status" value="1"/>
</dbReference>
<evidence type="ECO:0000256" key="3">
    <source>
        <dbReference type="ARBA" id="ARBA00009595"/>
    </source>
</evidence>
<dbReference type="InterPro" id="IPR000086">
    <property type="entry name" value="NUDIX_hydrolase_dom"/>
</dbReference>
<evidence type="ECO:0000259" key="10">
    <source>
        <dbReference type="PROSITE" id="PS51462"/>
    </source>
</evidence>
<dbReference type="CDD" id="cd03429">
    <property type="entry name" value="NUDIX_NADH_pyrophosphatase_Nudt13"/>
    <property type="match status" value="1"/>
</dbReference>
<dbReference type="InterPro" id="IPR015375">
    <property type="entry name" value="NADH_PPase-like_N"/>
</dbReference>
<dbReference type="Gene3D" id="3.90.79.10">
    <property type="entry name" value="Nucleoside Triphosphate Pyrophosphohydrolase"/>
    <property type="match status" value="1"/>
</dbReference>
<keyword evidence="8" id="KW-0520">NAD</keyword>
<dbReference type="InterPro" id="IPR020084">
    <property type="entry name" value="NUDIX_hydrolase_CS"/>
</dbReference>
<dbReference type="InterPro" id="IPR015797">
    <property type="entry name" value="NUDIX_hydrolase-like_dom_sf"/>
</dbReference>
<protein>
    <recommendedName>
        <fullName evidence="4">NAD(+) diphosphatase</fullName>
        <ecNumber evidence="4">3.6.1.22</ecNumber>
    </recommendedName>
</protein>
<evidence type="ECO:0000256" key="7">
    <source>
        <dbReference type="ARBA" id="ARBA00022842"/>
    </source>
</evidence>
<organism evidence="11 12">
    <name type="scientific">Rhodococcus antarcticus</name>
    <dbReference type="NCBI Taxonomy" id="2987751"/>
    <lineage>
        <taxon>Bacteria</taxon>
        <taxon>Bacillati</taxon>
        <taxon>Actinomycetota</taxon>
        <taxon>Actinomycetes</taxon>
        <taxon>Mycobacteriales</taxon>
        <taxon>Nocardiaceae</taxon>
        <taxon>Rhodococcus</taxon>
    </lineage>
</organism>
<dbReference type="EMBL" id="CP110615">
    <property type="protein sequence ID" value="UZJ23922.1"/>
    <property type="molecule type" value="Genomic_DNA"/>
</dbReference>
<reference evidence="11" key="1">
    <citation type="submission" date="2022-10" db="EMBL/GenBank/DDBJ databases">
        <title>Rhodococcus sp.75.</title>
        <authorList>
            <person name="Sun M."/>
        </authorList>
    </citation>
    <scope>NUCLEOTIDE SEQUENCE</scope>
    <source>
        <strain evidence="11">75</strain>
    </source>
</reference>
<keyword evidence="12" id="KW-1185">Reference proteome</keyword>
<dbReference type="Pfam" id="PF09296">
    <property type="entry name" value="NUDIX-like"/>
    <property type="match status" value="1"/>
</dbReference>
<dbReference type="PANTHER" id="PTHR42904">
    <property type="entry name" value="NUDIX HYDROLASE, NUDC SUBFAMILY"/>
    <property type="match status" value="1"/>
</dbReference>
<dbReference type="Pfam" id="PF00293">
    <property type="entry name" value="NUDIX"/>
    <property type="match status" value="1"/>
</dbReference>